<evidence type="ECO:0000313" key="2">
    <source>
        <dbReference type="EMBL" id="SUB74916.1"/>
    </source>
</evidence>
<keyword evidence="2" id="KW-0808">Transferase</keyword>
<sequence length="197" mass="22783">MNQREFFNSMAEKWDSFCKHDNKKIIEILNLLEIKPSDKVLDVGTGTGILIPFLLERVGKGGEVCAVDISEKMIEVAMKKYAASNLTFKNEDILDCDLNTRYYDKVICYSMFPHFEDKKKAIEKLRKYLNENGKLIICHSQSREAINNLHKDSSIVVEKDILPKMEILENYFIGANYKVLKKVDSEEMFVVIAKKMD</sequence>
<gene>
    <name evidence="2" type="primary">bsmA</name>
    <name evidence="2" type="ORF">NCTC11088_00678</name>
</gene>
<dbReference type="SUPFAM" id="SSF53335">
    <property type="entry name" value="S-adenosyl-L-methionine-dependent methyltransferases"/>
    <property type="match status" value="1"/>
</dbReference>
<dbReference type="PANTHER" id="PTHR43861">
    <property type="entry name" value="TRANS-ACONITATE 2-METHYLTRANSFERASE-RELATED"/>
    <property type="match status" value="1"/>
</dbReference>
<organism evidence="2 3">
    <name type="scientific">Peptoniphilus indolicus</name>
    <dbReference type="NCBI Taxonomy" id="33030"/>
    <lineage>
        <taxon>Bacteria</taxon>
        <taxon>Bacillati</taxon>
        <taxon>Bacillota</taxon>
        <taxon>Tissierellia</taxon>
        <taxon>Tissierellales</taxon>
        <taxon>Peptoniphilaceae</taxon>
        <taxon>Peptoniphilus</taxon>
    </lineage>
</organism>
<dbReference type="InterPro" id="IPR029063">
    <property type="entry name" value="SAM-dependent_MTases_sf"/>
</dbReference>
<evidence type="ECO:0000259" key="1">
    <source>
        <dbReference type="Pfam" id="PF13847"/>
    </source>
</evidence>
<dbReference type="GO" id="GO:0032259">
    <property type="term" value="P:methylation"/>
    <property type="evidence" value="ECO:0007669"/>
    <property type="project" value="UniProtKB-KW"/>
</dbReference>
<dbReference type="AlphaFoldDB" id="A0A379DA83"/>
<proteinExistence type="predicted"/>
<dbReference type="GO" id="GO:0008168">
    <property type="term" value="F:methyltransferase activity"/>
    <property type="evidence" value="ECO:0007669"/>
    <property type="project" value="UniProtKB-KW"/>
</dbReference>
<evidence type="ECO:0000313" key="3">
    <source>
        <dbReference type="Proteomes" id="UP000254777"/>
    </source>
</evidence>
<accession>A0A379DA83</accession>
<dbReference type="RefSeq" id="WP_004819405.1">
    <property type="nucleotide sequence ID" value="NZ_UGTH01000001.1"/>
</dbReference>
<keyword evidence="2" id="KW-0489">Methyltransferase</keyword>
<protein>
    <submittedName>
        <fullName evidence="2">Glycine/sarcosine N-methyltransferase</fullName>
        <ecNumber evidence="2">2.1.1.156</ecNumber>
    </submittedName>
</protein>
<dbReference type="Pfam" id="PF13847">
    <property type="entry name" value="Methyltransf_31"/>
    <property type="match status" value="1"/>
</dbReference>
<reference evidence="2 3" key="1">
    <citation type="submission" date="2018-06" db="EMBL/GenBank/DDBJ databases">
        <authorList>
            <consortium name="Pathogen Informatics"/>
            <person name="Doyle S."/>
        </authorList>
    </citation>
    <scope>NUCLEOTIDE SEQUENCE [LARGE SCALE GENOMIC DNA]</scope>
    <source>
        <strain evidence="2 3">NCTC11088</strain>
    </source>
</reference>
<dbReference type="InterPro" id="IPR025714">
    <property type="entry name" value="Methyltranfer_dom"/>
</dbReference>
<dbReference type="EMBL" id="UGTH01000001">
    <property type="protein sequence ID" value="SUB74916.1"/>
    <property type="molecule type" value="Genomic_DNA"/>
</dbReference>
<name>A0A379DA83_9FIRM</name>
<dbReference type="Proteomes" id="UP000254777">
    <property type="component" value="Unassembled WGS sequence"/>
</dbReference>
<feature type="domain" description="Methyltransferase" evidence="1">
    <location>
        <begin position="35"/>
        <end position="155"/>
    </location>
</feature>
<dbReference type="CDD" id="cd02440">
    <property type="entry name" value="AdoMet_MTases"/>
    <property type="match status" value="1"/>
</dbReference>
<dbReference type="EC" id="2.1.1.156" evidence="2"/>
<dbReference type="Gene3D" id="3.40.50.150">
    <property type="entry name" value="Vaccinia Virus protein VP39"/>
    <property type="match status" value="1"/>
</dbReference>